<accession>A0A4C1V7F1</accession>
<proteinExistence type="predicted"/>
<protein>
    <submittedName>
        <fullName evidence="1">Uncharacterized protein</fullName>
    </submittedName>
</protein>
<dbReference type="AlphaFoldDB" id="A0A4C1V7F1"/>
<evidence type="ECO:0000313" key="2">
    <source>
        <dbReference type="Proteomes" id="UP000299102"/>
    </source>
</evidence>
<dbReference type="Proteomes" id="UP000299102">
    <property type="component" value="Unassembled WGS sequence"/>
</dbReference>
<gene>
    <name evidence="1" type="ORF">EVAR_30801_1</name>
</gene>
<reference evidence="1 2" key="1">
    <citation type="journal article" date="2019" name="Commun. Biol.">
        <title>The bagworm genome reveals a unique fibroin gene that provides high tensile strength.</title>
        <authorList>
            <person name="Kono N."/>
            <person name="Nakamura H."/>
            <person name="Ohtoshi R."/>
            <person name="Tomita M."/>
            <person name="Numata K."/>
            <person name="Arakawa K."/>
        </authorList>
    </citation>
    <scope>NUCLEOTIDE SEQUENCE [LARGE SCALE GENOMIC DNA]</scope>
</reference>
<name>A0A4C1V7F1_EUMVA</name>
<sequence>MAVPEVAKTRRSRGRTLVQTCKHEIIIFKSNSTLHRKPCPNRYSYCGDFLQKFRYTSLGSCYKCTRRFGYSPENGRSSRANGVAECNRITRCDLDESRADSEAAYQITAGELDIYDRFFPGRVCNDWTARRRRRQQLEDLTEAIQLFIEFELIN</sequence>
<comment type="caution">
    <text evidence="1">The sequence shown here is derived from an EMBL/GenBank/DDBJ whole genome shotgun (WGS) entry which is preliminary data.</text>
</comment>
<organism evidence="1 2">
    <name type="scientific">Eumeta variegata</name>
    <name type="common">Bagworm moth</name>
    <name type="synonym">Eumeta japonica</name>
    <dbReference type="NCBI Taxonomy" id="151549"/>
    <lineage>
        <taxon>Eukaryota</taxon>
        <taxon>Metazoa</taxon>
        <taxon>Ecdysozoa</taxon>
        <taxon>Arthropoda</taxon>
        <taxon>Hexapoda</taxon>
        <taxon>Insecta</taxon>
        <taxon>Pterygota</taxon>
        <taxon>Neoptera</taxon>
        <taxon>Endopterygota</taxon>
        <taxon>Lepidoptera</taxon>
        <taxon>Glossata</taxon>
        <taxon>Ditrysia</taxon>
        <taxon>Tineoidea</taxon>
        <taxon>Psychidae</taxon>
        <taxon>Oiketicinae</taxon>
        <taxon>Eumeta</taxon>
    </lineage>
</organism>
<dbReference type="EMBL" id="BGZK01000285">
    <property type="protein sequence ID" value="GBP34247.1"/>
    <property type="molecule type" value="Genomic_DNA"/>
</dbReference>
<keyword evidence="2" id="KW-1185">Reference proteome</keyword>
<evidence type="ECO:0000313" key="1">
    <source>
        <dbReference type="EMBL" id="GBP34247.1"/>
    </source>
</evidence>